<comment type="function">
    <text evidence="10">Pyrophosphatase that catalyzes the hydrolysis of nucleoside triphosphates to their monophosphate derivatives, with a high preference for the non-canonical purine nucleotides XTP (xanthosine triphosphate), dITP (deoxyinosine triphosphate) and ITP. Seems to function as a house-cleaning enzyme that removes non-canonical purine nucleotides from the nucleotide pool, thus preventing their incorporation into DNA/RNA and avoiding chromosomal lesions.</text>
</comment>
<dbReference type="InterPro" id="IPR029001">
    <property type="entry name" value="ITPase-like_fam"/>
</dbReference>
<feature type="binding site" evidence="10">
    <location>
        <begin position="154"/>
        <end position="157"/>
    </location>
    <ligand>
        <name>substrate</name>
    </ligand>
</feature>
<dbReference type="RefSeq" id="WP_126978087.1">
    <property type="nucleotide sequence ID" value="NZ_PQSP01000001.1"/>
</dbReference>
<dbReference type="GO" id="GO:0000166">
    <property type="term" value="F:nucleotide binding"/>
    <property type="evidence" value="ECO:0007669"/>
    <property type="project" value="UniProtKB-KW"/>
</dbReference>
<comment type="subunit">
    <text evidence="2 10">Homodimer.</text>
</comment>
<feature type="binding site" evidence="10">
    <location>
        <begin position="7"/>
        <end position="12"/>
    </location>
    <ligand>
        <name>substrate</name>
    </ligand>
</feature>
<evidence type="ECO:0000313" key="12">
    <source>
        <dbReference type="EMBL" id="RUS68158.1"/>
    </source>
</evidence>
<keyword evidence="6 10" id="KW-0460">Magnesium</keyword>
<evidence type="ECO:0000256" key="11">
    <source>
        <dbReference type="RuleBase" id="RU003781"/>
    </source>
</evidence>
<dbReference type="Pfam" id="PF01725">
    <property type="entry name" value="Ham1p_like"/>
    <property type="match status" value="1"/>
</dbReference>
<proteinExistence type="inferred from homology"/>
<dbReference type="EC" id="3.6.1.66" evidence="10"/>
<dbReference type="Proteomes" id="UP000286947">
    <property type="component" value="Unassembled WGS sequence"/>
</dbReference>
<dbReference type="CDD" id="cd00515">
    <property type="entry name" value="HAM1"/>
    <property type="match status" value="1"/>
</dbReference>
<evidence type="ECO:0000256" key="9">
    <source>
        <dbReference type="ARBA" id="ARBA00052017"/>
    </source>
</evidence>
<evidence type="ECO:0000256" key="2">
    <source>
        <dbReference type="ARBA" id="ARBA00011738"/>
    </source>
</evidence>
<dbReference type="OrthoDB" id="9807456at2"/>
<comment type="caution">
    <text evidence="12">The sequence shown here is derived from an EMBL/GenBank/DDBJ whole genome shotgun (WGS) entry which is preliminary data.</text>
</comment>
<gene>
    <name evidence="12" type="primary">rdgB</name>
    <name evidence="12" type="ORF">CUZ56_00645</name>
</gene>
<evidence type="ECO:0000256" key="5">
    <source>
        <dbReference type="ARBA" id="ARBA00022801"/>
    </source>
</evidence>
<dbReference type="Gene3D" id="3.90.950.10">
    <property type="match status" value="1"/>
</dbReference>
<dbReference type="AlphaFoldDB" id="A0A433SHF8"/>
<accession>A0A433SHF8</accession>
<evidence type="ECO:0000256" key="6">
    <source>
        <dbReference type="ARBA" id="ARBA00022842"/>
    </source>
</evidence>
<evidence type="ECO:0000313" key="13">
    <source>
        <dbReference type="Proteomes" id="UP000286947"/>
    </source>
</evidence>
<feature type="binding site" evidence="10">
    <location>
        <position position="177"/>
    </location>
    <ligand>
        <name>substrate</name>
    </ligand>
</feature>
<comment type="catalytic activity">
    <reaction evidence="10">
        <text>ITP + H2O = IMP + diphosphate + H(+)</text>
        <dbReference type="Rhea" id="RHEA:29399"/>
        <dbReference type="ChEBI" id="CHEBI:15377"/>
        <dbReference type="ChEBI" id="CHEBI:15378"/>
        <dbReference type="ChEBI" id="CHEBI:33019"/>
        <dbReference type="ChEBI" id="CHEBI:58053"/>
        <dbReference type="ChEBI" id="CHEBI:61402"/>
        <dbReference type="EC" id="3.6.1.66"/>
    </reaction>
</comment>
<comment type="cofactor">
    <cofactor evidence="10">
        <name>Mg(2+)</name>
        <dbReference type="ChEBI" id="CHEBI:18420"/>
    </cofactor>
    <text evidence="10">Binds 1 Mg(2+) ion per subunit.</text>
</comment>
<dbReference type="PANTHER" id="PTHR11067:SF9">
    <property type="entry name" value="INOSINE TRIPHOSPHATE PYROPHOSPHATASE"/>
    <property type="match status" value="1"/>
</dbReference>
<comment type="catalytic activity">
    <reaction evidence="9 10">
        <text>XTP + H2O = XMP + diphosphate + H(+)</text>
        <dbReference type="Rhea" id="RHEA:28610"/>
        <dbReference type="ChEBI" id="CHEBI:15377"/>
        <dbReference type="ChEBI" id="CHEBI:15378"/>
        <dbReference type="ChEBI" id="CHEBI:33019"/>
        <dbReference type="ChEBI" id="CHEBI:57464"/>
        <dbReference type="ChEBI" id="CHEBI:61314"/>
        <dbReference type="EC" id="3.6.1.66"/>
    </reaction>
</comment>
<dbReference type="PANTHER" id="PTHR11067">
    <property type="entry name" value="INOSINE TRIPHOSPHATE PYROPHOSPHATASE/HAM1 PROTEIN"/>
    <property type="match status" value="1"/>
</dbReference>
<reference evidence="12 13" key="1">
    <citation type="submission" date="2018-01" db="EMBL/GenBank/DDBJ databases">
        <title>Saezia sanguinis gen. nov., sp. nov., in the order Burkholderiales isolated from human blood.</title>
        <authorList>
            <person name="Medina-Pascual M.J."/>
            <person name="Valdezate S."/>
            <person name="Monzon S."/>
            <person name="Cuesta I."/>
            <person name="Carrasco G."/>
            <person name="Villalon P."/>
            <person name="Saez-Nieto J.A."/>
        </authorList>
    </citation>
    <scope>NUCLEOTIDE SEQUENCE [LARGE SCALE GENOMIC DNA]</scope>
    <source>
        <strain evidence="12 13">CNM695-12</strain>
    </source>
</reference>
<dbReference type="GO" id="GO:0036220">
    <property type="term" value="F:ITP diphosphatase activity"/>
    <property type="evidence" value="ECO:0007669"/>
    <property type="project" value="UniProtKB-UniRule"/>
</dbReference>
<evidence type="ECO:0000256" key="10">
    <source>
        <dbReference type="HAMAP-Rule" id="MF_01405"/>
    </source>
</evidence>
<feature type="binding site" evidence="10">
    <location>
        <position position="39"/>
    </location>
    <ligand>
        <name>Mg(2+)</name>
        <dbReference type="ChEBI" id="CHEBI:18420"/>
    </ligand>
</feature>
<keyword evidence="13" id="KW-1185">Reference proteome</keyword>
<comment type="catalytic activity">
    <reaction evidence="8 10">
        <text>dITP + H2O = dIMP + diphosphate + H(+)</text>
        <dbReference type="Rhea" id="RHEA:28342"/>
        <dbReference type="ChEBI" id="CHEBI:15377"/>
        <dbReference type="ChEBI" id="CHEBI:15378"/>
        <dbReference type="ChEBI" id="CHEBI:33019"/>
        <dbReference type="ChEBI" id="CHEBI:61194"/>
        <dbReference type="ChEBI" id="CHEBI:61382"/>
        <dbReference type="EC" id="3.6.1.66"/>
    </reaction>
</comment>
<feature type="binding site" evidence="10">
    <location>
        <position position="68"/>
    </location>
    <ligand>
        <name>Mg(2+)</name>
        <dbReference type="ChEBI" id="CHEBI:18420"/>
    </ligand>
</feature>
<evidence type="ECO:0000256" key="3">
    <source>
        <dbReference type="ARBA" id="ARBA00022723"/>
    </source>
</evidence>
<dbReference type="GO" id="GO:0036222">
    <property type="term" value="F:XTP diphosphatase activity"/>
    <property type="evidence" value="ECO:0007669"/>
    <property type="project" value="UniProtKB-UniRule"/>
</dbReference>
<dbReference type="FunFam" id="3.90.950.10:FF:000001">
    <property type="entry name" value="dITP/XTP pyrophosphatase"/>
    <property type="match status" value="1"/>
</dbReference>
<feature type="active site" description="Proton acceptor" evidence="10">
    <location>
        <position position="68"/>
    </location>
</feature>
<dbReference type="InterPro" id="IPR002637">
    <property type="entry name" value="RdgB/HAM1"/>
</dbReference>
<dbReference type="GO" id="GO:0017111">
    <property type="term" value="F:ribonucleoside triphosphate phosphatase activity"/>
    <property type="evidence" value="ECO:0007669"/>
    <property type="project" value="InterPro"/>
</dbReference>
<dbReference type="EMBL" id="PQSP01000001">
    <property type="protein sequence ID" value="RUS68158.1"/>
    <property type="molecule type" value="Genomic_DNA"/>
</dbReference>
<keyword evidence="7 10" id="KW-0546">Nucleotide metabolism</keyword>
<dbReference type="GO" id="GO:0046872">
    <property type="term" value="F:metal ion binding"/>
    <property type="evidence" value="ECO:0007669"/>
    <property type="project" value="UniProtKB-KW"/>
</dbReference>
<dbReference type="InterPro" id="IPR020922">
    <property type="entry name" value="dITP/XTP_pyrophosphatase"/>
</dbReference>
<dbReference type="NCBIfam" id="TIGR00042">
    <property type="entry name" value="RdgB/HAM1 family non-canonical purine NTP pyrophosphatase"/>
    <property type="match status" value="1"/>
</dbReference>
<dbReference type="HAMAP" id="MF_01405">
    <property type="entry name" value="Non_canon_purine_NTPase"/>
    <property type="match status" value="1"/>
</dbReference>
<dbReference type="GO" id="GO:0009146">
    <property type="term" value="P:purine nucleoside triphosphate catabolic process"/>
    <property type="evidence" value="ECO:0007669"/>
    <property type="project" value="UniProtKB-UniRule"/>
</dbReference>
<evidence type="ECO:0000256" key="4">
    <source>
        <dbReference type="ARBA" id="ARBA00022741"/>
    </source>
</evidence>
<protein>
    <recommendedName>
        <fullName evidence="10">dITP/XTP pyrophosphatase</fullName>
        <ecNumber evidence="10">3.6.1.66</ecNumber>
    </recommendedName>
    <alternativeName>
        <fullName evidence="10">Non-canonical purine NTP pyrophosphatase</fullName>
    </alternativeName>
    <alternativeName>
        <fullName evidence="10">Non-standard purine NTP pyrophosphatase</fullName>
    </alternativeName>
    <alternativeName>
        <fullName evidence="10">Nucleoside-triphosphate diphosphatase</fullName>
    </alternativeName>
    <alternativeName>
        <fullName evidence="10">Nucleoside-triphosphate pyrophosphatase</fullName>
        <shortName evidence="10">NTPase</shortName>
    </alternativeName>
</protein>
<dbReference type="GO" id="GO:0005829">
    <property type="term" value="C:cytosol"/>
    <property type="evidence" value="ECO:0007669"/>
    <property type="project" value="TreeGrafter"/>
</dbReference>
<dbReference type="GO" id="GO:0035870">
    <property type="term" value="F:dITP diphosphatase activity"/>
    <property type="evidence" value="ECO:0007669"/>
    <property type="project" value="UniProtKB-UniRule"/>
</dbReference>
<keyword evidence="5 10" id="KW-0378">Hydrolase</keyword>
<feature type="binding site" evidence="10">
    <location>
        <begin position="182"/>
        <end position="183"/>
    </location>
    <ligand>
        <name>substrate</name>
    </ligand>
</feature>
<keyword evidence="3 10" id="KW-0479">Metal-binding</keyword>
<feature type="binding site" evidence="10">
    <location>
        <position position="69"/>
    </location>
    <ligand>
        <name>substrate</name>
    </ligand>
</feature>
<keyword evidence="4 10" id="KW-0547">Nucleotide-binding</keyword>
<evidence type="ECO:0000256" key="7">
    <source>
        <dbReference type="ARBA" id="ARBA00023080"/>
    </source>
</evidence>
<sequence length="205" mass="22209">MELILASNNQNKLKELNALLSPLGFHLLKQGDLKIPEAEEPFDTFVENALTKACHAARLGGKPAIADDSGICVQALGGAPGVQSARYAQQPDGPKSDAANNELLLQRMQGQADRQARFVCALVAVRHANDPEPLIATGRWNGEILHELRGNGGFGYDPLMFIPALGKTVAELDAHEKNLHSHRAQAMQQMLALMKSYWADSLSHA</sequence>
<dbReference type="SUPFAM" id="SSF52972">
    <property type="entry name" value="ITPase-like"/>
    <property type="match status" value="1"/>
</dbReference>
<evidence type="ECO:0000256" key="8">
    <source>
        <dbReference type="ARBA" id="ARBA00051875"/>
    </source>
</evidence>
<comment type="similarity">
    <text evidence="1 10 11">Belongs to the HAM1 NTPase family.</text>
</comment>
<dbReference type="GO" id="GO:0009117">
    <property type="term" value="P:nucleotide metabolic process"/>
    <property type="evidence" value="ECO:0007669"/>
    <property type="project" value="UniProtKB-KW"/>
</dbReference>
<evidence type="ECO:0000256" key="1">
    <source>
        <dbReference type="ARBA" id="ARBA00008023"/>
    </source>
</evidence>
<name>A0A433SHF8_9BURK</name>
<organism evidence="12 13">
    <name type="scientific">Saezia sanguinis</name>
    <dbReference type="NCBI Taxonomy" id="1965230"/>
    <lineage>
        <taxon>Bacteria</taxon>
        <taxon>Pseudomonadati</taxon>
        <taxon>Pseudomonadota</taxon>
        <taxon>Betaproteobacteria</taxon>
        <taxon>Burkholderiales</taxon>
        <taxon>Saeziaceae</taxon>
        <taxon>Saezia</taxon>
    </lineage>
</organism>